<evidence type="ECO:0000313" key="1">
    <source>
        <dbReference type="EMBL" id="GIJ57676.1"/>
    </source>
</evidence>
<gene>
    <name evidence="1" type="ORF">Vau01_051920</name>
</gene>
<dbReference type="EMBL" id="BOPG01000033">
    <property type="protein sequence ID" value="GIJ57676.1"/>
    <property type="molecule type" value="Genomic_DNA"/>
</dbReference>
<keyword evidence="2" id="KW-1185">Reference proteome</keyword>
<sequence length="106" mass="11340">MAPLVAPPIVRCGGFNAGADKPTGGIGMAFDLLRIAAEQGLLVVGLPAGPGVERPGWRLVCQRCRGWLALPARPPEATWWLRRVCAFAVRHRHPPSGSRRAGRAGR</sequence>
<evidence type="ECO:0000313" key="2">
    <source>
        <dbReference type="Proteomes" id="UP000612585"/>
    </source>
</evidence>
<organism evidence="1 2">
    <name type="scientific">Virgisporangium aurantiacum</name>
    <dbReference type="NCBI Taxonomy" id="175570"/>
    <lineage>
        <taxon>Bacteria</taxon>
        <taxon>Bacillati</taxon>
        <taxon>Actinomycetota</taxon>
        <taxon>Actinomycetes</taxon>
        <taxon>Micromonosporales</taxon>
        <taxon>Micromonosporaceae</taxon>
        <taxon>Virgisporangium</taxon>
    </lineage>
</organism>
<dbReference type="Proteomes" id="UP000612585">
    <property type="component" value="Unassembled WGS sequence"/>
</dbReference>
<dbReference type="AlphaFoldDB" id="A0A8J3Z571"/>
<name>A0A8J3Z571_9ACTN</name>
<accession>A0A8J3Z571</accession>
<reference evidence="1" key="1">
    <citation type="submission" date="2021-01" db="EMBL/GenBank/DDBJ databases">
        <title>Whole genome shotgun sequence of Virgisporangium aurantiacum NBRC 16421.</title>
        <authorList>
            <person name="Komaki H."/>
            <person name="Tamura T."/>
        </authorList>
    </citation>
    <scope>NUCLEOTIDE SEQUENCE</scope>
    <source>
        <strain evidence="1">NBRC 16421</strain>
    </source>
</reference>
<protein>
    <submittedName>
        <fullName evidence="1">Uncharacterized protein</fullName>
    </submittedName>
</protein>
<proteinExistence type="predicted"/>
<comment type="caution">
    <text evidence="1">The sequence shown here is derived from an EMBL/GenBank/DDBJ whole genome shotgun (WGS) entry which is preliminary data.</text>
</comment>